<keyword evidence="1" id="KW-1133">Transmembrane helix</keyword>
<dbReference type="EMBL" id="JAZHOV010000006">
    <property type="protein sequence ID" value="MEF2255761.1"/>
    <property type="molecule type" value="Genomic_DNA"/>
</dbReference>
<protein>
    <recommendedName>
        <fullName evidence="4">Major facilitator superfamily (MFS) profile domain-containing protein</fullName>
    </recommendedName>
</protein>
<keyword evidence="1" id="KW-0472">Membrane</keyword>
<organism evidence="2 3">
    <name type="scientific">Microbacterium schleiferi</name>
    <dbReference type="NCBI Taxonomy" id="69362"/>
    <lineage>
        <taxon>Bacteria</taxon>
        <taxon>Bacillati</taxon>
        <taxon>Actinomycetota</taxon>
        <taxon>Actinomycetes</taxon>
        <taxon>Micrococcales</taxon>
        <taxon>Microbacteriaceae</taxon>
        <taxon>Microbacterium</taxon>
    </lineage>
</organism>
<feature type="transmembrane region" description="Helical" evidence="1">
    <location>
        <begin position="107"/>
        <end position="135"/>
    </location>
</feature>
<keyword evidence="1" id="KW-0812">Transmembrane</keyword>
<feature type="transmembrane region" description="Helical" evidence="1">
    <location>
        <begin position="12"/>
        <end position="35"/>
    </location>
</feature>
<sequence length="159" mass="17014">MTTPTVGPYWRVIAYGSFVGVALSIGTLNVYYLIFATEYTLQTFVDAAKWGTALALTTSAFVVFGTIALARKLRTRRGKALFVLFSVASPVVGWLLLGILNGLLVSWLFFFGFPLIAVVSGTFAGIVAALAMFFVPQADAPKEDADSTDDPLGVFDSSP</sequence>
<accession>A0ABU7V9R5</accession>
<proteinExistence type="predicted"/>
<evidence type="ECO:0000313" key="2">
    <source>
        <dbReference type="EMBL" id="MEF2255761.1"/>
    </source>
</evidence>
<evidence type="ECO:0000256" key="1">
    <source>
        <dbReference type="SAM" id="Phobius"/>
    </source>
</evidence>
<comment type="caution">
    <text evidence="2">The sequence shown here is derived from an EMBL/GenBank/DDBJ whole genome shotgun (WGS) entry which is preliminary data.</text>
</comment>
<feature type="transmembrane region" description="Helical" evidence="1">
    <location>
        <begin position="47"/>
        <end position="69"/>
    </location>
</feature>
<gene>
    <name evidence="2" type="ORF">V2V91_11550</name>
</gene>
<dbReference type="Proteomes" id="UP001351900">
    <property type="component" value="Unassembled WGS sequence"/>
</dbReference>
<evidence type="ECO:0000313" key="3">
    <source>
        <dbReference type="Proteomes" id="UP001351900"/>
    </source>
</evidence>
<evidence type="ECO:0008006" key="4">
    <source>
        <dbReference type="Google" id="ProtNLM"/>
    </source>
</evidence>
<dbReference type="RefSeq" id="WP_331791951.1">
    <property type="nucleotide sequence ID" value="NZ_BAAAUO010000001.1"/>
</dbReference>
<reference evidence="2 3" key="1">
    <citation type="submission" date="2024-01" db="EMBL/GenBank/DDBJ databases">
        <title>the genome sequence of strain Microbacterium schleiferi NBRC 15075.</title>
        <authorList>
            <person name="Ding Y."/>
            <person name="Zhang G."/>
        </authorList>
    </citation>
    <scope>NUCLEOTIDE SEQUENCE [LARGE SCALE GENOMIC DNA]</scope>
    <source>
        <strain evidence="2 3">NBRC 15075</strain>
    </source>
</reference>
<name>A0ABU7V9R5_9MICO</name>
<feature type="transmembrane region" description="Helical" evidence="1">
    <location>
        <begin position="81"/>
        <end position="101"/>
    </location>
</feature>
<keyword evidence="3" id="KW-1185">Reference proteome</keyword>